<keyword evidence="1" id="KW-1133">Transmembrane helix</keyword>
<feature type="transmembrane region" description="Helical" evidence="1">
    <location>
        <begin position="20"/>
        <end position="38"/>
    </location>
</feature>
<keyword evidence="1" id="KW-0812">Transmembrane</keyword>
<feature type="transmembrane region" description="Helical" evidence="1">
    <location>
        <begin position="117"/>
        <end position="137"/>
    </location>
</feature>
<evidence type="ECO:0000313" key="2">
    <source>
        <dbReference type="EMBL" id="MFC7140689.1"/>
    </source>
</evidence>
<feature type="transmembrane region" description="Helical" evidence="1">
    <location>
        <begin position="59"/>
        <end position="80"/>
    </location>
</feature>
<evidence type="ECO:0000256" key="1">
    <source>
        <dbReference type="SAM" id="Phobius"/>
    </source>
</evidence>
<dbReference type="EMBL" id="JBHTAS010000001">
    <property type="protein sequence ID" value="MFC7140689.1"/>
    <property type="molecule type" value="Genomic_DNA"/>
</dbReference>
<dbReference type="GeneID" id="78820995"/>
<dbReference type="RefSeq" id="WP_274321783.1">
    <property type="nucleotide sequence ID" value="NZ_CP118158.1"/>
</dbReference>
<organism evidence="2 3">
    <name type="scientific">Halosimplex aquaticum</name>
    <dbReference type="NCBI Taxonomy" id="3026162"/>
    <lineage>
        <taxon>Archaea</taxon>
        <taxon>Methanobacteriati</taxon>
        <taxon>Methanobacteriota</taxon>
        <taxon>Stenosarchaea group</taxon>
        <taxon>Halobacteria</taxon>
        <taxon>Halobacteriales</taxon>
        <taxon>Haloarculaceae</taxon>
        <taxon>Halosimplex</taxon>
    </lineage>
</organism>
<dbReference type="InterPro" id="IPR021683">
    <property type="entry name" value="DUF3267"/>
</dbReference>
<comment type="caution">
    <text evidence="2">The sequence shown here is derived from an EMBL/GenBank/DDBJ whole genome shotgun (WGS) entry which is preliminary data.</text>
</comment>
<dbReference type="Proteomes" id="UP001596432">
    <property type="component" value="Unassembled WGS sequence"/>
</dbReference>
<gene>
    <name evidence="2" type="ORF">ACFQMA_12775</name>
</gene>
<reference evidence="2 3" key="1">
    <citation type="journal article" date="2019" name="Int. J. Syst. Evol. Microbiol.">
        <title>The Global Catalogue of Microorganisms (GCM) 10K type strain sequencing project: providing services to taxonomists for standard genome sequencing and annotation.</title>
        <authorList>
            <consortium name="The Broad Institute Genomics Platform"/>
            <consortium name="The Broad Institute Genome Sequencing Center for Infectious Disease"/>
            <person name="Wu L."/>
            <person name="Ma J."/>
        </authorList>
    </citation>
    <scope>NUCLEOTIDE SEQUENCE [LARGE SCALE GENOMIC DNA]</scope>
    <source>
        <strain evidence="2 3">XZYJT29</strain>
    </source>
</reference>
<protein>
    <submittedName>
        <fullName evidence="2">DUF3267 domain-containing protein</fullName>
    </submittedName>
</protein>
<sequence length="180" mass="18598">MYADPDPECDDEEWGTARAVAMPVAVATAFAGVYLGAYGFDRYLDYAAMLGPRGEWLQFAVMGGLVVLHGAVHAVAYALLCEGSWRDVAVEASLFPGGLDPVQVFVVPTAQIRRSAYLVGVAAPGVLLGLVPAAWALATGNPLALFVGLVGILLTGSDIGELLDTVRSPDAAGAAEFASS</sequence>
<name>A0ABD5Y4M7_9EURY</name>
<keyword evidence="3" id="KW-1185">Reference proteome</keyword>
<keyword evidence="1" id="KW-0472">Membrane</keyword>
<accession>A0ABD5Y4M7</accession>
<dbReference type="Pfam" id="PF11667">
    <property type="entry name" value="DUF3267"/>
    <property type="match status" value="1"/>
</dbReference>
<dbReference type="AlphaFoldDB" id="A0ABD5Y4M7"/>
<evidence type="ECO:0000313" key="3">
    <source>
        <dbReference type="Proteomes" id="UP001596432"/>
    </source>
</evidence>
<proteinExistence type="predicted"/>